<sequence>MTLPKNDFQSGGGKSRLHYRPWSLSDIVQIFNELVARYERDLLLSLRETNHTQCQENEEDNIEAKARRLAMCDLSISYARRNIWRSLSAVESLGKSAEERLRNPIPNQTRRESLSEKITSGYFRLYSPQLFDLLGQPTDLKFGTLRFHKDDRLLSDANEDVFTSAYVELAINSSFFVGDSNEMLPYHSFSIPDCPSLTNRGILTRRPEDGGSFPGYDSWVLFTFLAEDCLKVEIPVEMCADAYPGYRAALGDRENEEIVFWGLLMEDNT</sequence>
<dbReference type="OrthoDB" id="3768628at2759"/>
<dbReference type="EMBL" id="ML986484">
    <property type="protein sequence ID" value="KAF2280988.1"/>
    <property type="molecule type" value="Genomic_DNA"/>
</dbReference>
<dbReference type="Proteomes" id="UP000800097">
    <property type="component" value="Unassembled WGS sequence"/>
</dbReference>
<accession>A0A6A6JYQ9</accession>
<dbReference type="GeneID" id="54546618"/>
<dbReference type="RefSeq" id="XP_033658525.1">
    <property type="nucleotide sequence ID" value="XM_033793443.1"/>
</dbReference>
<evidence type="ECO:0000313" key="2">
    <source>
        <dbReference type="Proteomes" id="UP000800097"/>
    </source>
</evidence>
<name>A0A6A6JYQ9_WESOR</name>
<gene>
    <name evidence="1" type="ORF">EI97DRAFT_17295</name>
</gene>
<proteinExistence type="predicted"/>
<evidence type="ECO:0000313" key="1">
    <source>
        <dbReference type="EMBL" id="KAF2280988.1"/>
    </source>
</evidence>
<keyword evidence="2" id="KW-1185">Reference proteome</keyword>
<reference evidence="1" key="1">
    <citation type="journal article" date="2020" name="Stud. Mycol.">
        <title>101 Dothideomycetes genomes: a test case for predicting lifestyles and emergence of pathogens.</title>
        <authorList>
            <person name="Haridas S."/>
            <person name="Albert R."/>
            <person name="Binder M."/>
            <person name="Bloem J."/>
            <person name="Labutti K."/>
            <person name="Salamov A."/>
            <person name="Andreopoulos B."/>
            <person name="Baker S."/>
            <person name="Barry K."/>
            <person name="Bills G."/>
            <person name="Bluhm B."/>
            <person name="Cannon C."/>
            <person name="Castanera R."/>
            <person name="Culley D."/>
            <person name="Daum C."/>
            <person name="Ezra D."/>
            <person name="Gonzalez J."/>
            <person name="Henrissat B."/>
            <person name="Kuo A."/>
            <person name="Liang C."/>
            <person name="Lipzen A."/>
            <person name="Lutzoni F."/>
            <person name="Magnuson J."/>
            <person name="Mondo S."/>
            <person name="Nolan M."/>
            <person name="Ohm R."/>
            <person name="Pangilinan J."/>
            <person name="Park H.-J."/>
            <person name="Ramirez L."/>
            <person name="Alfaro M."/>
            <person name="Sun H."/>
            <person name="Tritt A."/>
            <person name="Yoshinaga Y."/>
            <person name="Zwiers L.-H."/>
            <person name="Turgeon B."/>
            <person name="Goodwin S."/>
            <person name="Spatafora J."/>
            <person name="Crous P."/>
            <person name="Grigoriev I."/>
        </authorList>
    </citation>
    <scope>NUCLEOTIDE SEQUENCE</scope>
    <source>
        <strain evidence="1">CBS 379.55</strain>
    </source>
</reference>
<organism evidence="1 2">
    <name type="scientific">Westerdykella ornata</name>
    <dbReference type="NCBI Taxonomy" id="318751"/>
    <lineage>
        <taxon>Eukaryota</taxon>
        <taxon>Fungi</taxon>
        <taxon>Dikarya</taxon>
        <taxon>Ascomycota</taxon>
        <taxon>Pezizomycotina</taxon>
        <taxon>Dothideomycetes</taxon>
        <taxon>Pleosporomycetidae</taxon>
        <taxon>Pleosporales</taxon>
        <taxon>Sporormiaceae</taxon>
        <taxon>Westerdykella</taxon>
    </lineage>
</organism>
<protein>
    <submittedName>
        <fullName evidence="1">Uncharacterized protein</fullName>
    </submittedName>
</protein>
<dbReference type="AlphaFoldDB" id="A0A6A6JYQ9"/>